<evidence type="ECO:0000313" key="2">
    <source>
        <dbReference type="Proteomes" id="UP000236291"/>
    </source>
</evidence>
<protein>
    <submittedName>
        <fullName evidence="1">Uncharacterized protein</fullName>
    </submittedName>
</protein>
<reference evidence="1 2" key="1">
    <citation type="journal article" date="2014" name="Am. J. Bot.">
        <title>Genome assembly and annotation for red clover (Trifolium pratense; Fabaceae).</title>
        <authorList>
            <person name="Istvanek J."/>
            <person name="Jaros M."/>
            <person name="Krenek A."/>
            <person name="Repkova J."/>
        </authorList>
    </citation>
    <scope>NUCLEOTIDE SEQUENCE [LARGE SCALE GENOMIC DNA]</scope>
    <source>
        <strain evidence="2">cv. Tatra</strain>
        <tissue evidence="1">Young leaves</tissue>
    </source>
</reference>
<proteinExistence type="predicted"/>
<reference evidence="1 2" key="2">
    <citation type="journal article" date="2017" name="Front. Plant Sci.">
        <title>Gene Classification and Mining of Molecular Markers Useful in Red Clover (Trifolium pratense) Breeding.</title>
        <authorList>
            <person name="Istvanek J."/>
            <person name="Dluhosova J."/>
            <person name="Dluhos P."/>
            <person name="Patkova L."/>
            <person name="Nedelnik J."/>
            <person name="Repkova J."/>
        </authorList>
    </citation>
    <scope>NUCLEOTIDE SEQUENCE [LARGE SCALE GENOMIC DNA]</scope>
    <source>
        <strain evidence="2">cv. Tatra</strain>
        <tissue evidence="1">Young leaves</tissue>
    </source>
</reference>
<feature type="non-terminal residue" evidence="1">
    <location>
        <position position="28"/>
    </location>
</feature>
<organism evidence="1 2">
    <name type="scientific">Trifolium pratense</name>
    <name type="common">Red clover</name>
    <dbReference type="NCBI Taxonomy" id="57577"/>
    <lineage>
        <taxon>Eukaryota</taxon>
        <taxon>Viridiplantae</taxon>
        <taxon>Streptophyta</taxon>
        <taxon>Embryophyta</taxon>
        <taxon>Tracheophyta</taxon>
        <taxon>Spermatophyta</taxon>
        <taxon>Magnoliopsida</taxon>
        <taxon>eudicotyledons</taxon>
        <taxon>Gunneridae</taxon>
        <taxon>Pentapetalae</taxon>
        <taxon>rosids</taxon>
        <taxon>fabids</taxon>
        <taxon>Fabales</taxon>
        <taxon>Fabaceae</taxon>
        <taxon>Papilionoideae</taxon>
        <taxon>50 kb inversion clade</taxon>
        <taxon>NPAAA clade</taxon>
        <taxon>Hologalegina</taxon>
        <taxon>IRL clade</taxon>
        <taxon>Trifolieae</taxon>
        <taxon>Trifolium</taxon>
    </lineage>
</organism>
<accession>A0A2K3KJB7</accession>
<dbReference type="AlphaFoldDB" id="A0A2K3KJB7"/>
<gene>
    <name evidence="1" type="ORF">L195_g055055</name>
</gene>
<dbReference type="EMBL" id="ASHM01098746">
    <property type="protein sequence ID" value="PNX66377.1"/>
    <property type="molecule type" value="Genomic_DNA"/>
</dbReference>
<evidence type="ECO:0000313" key="1">
    <source>
        <dbReference type="EMBL" id="PNX66377.1"/>
    </source>
</evidence>
<dbReference type="Proteomes" id="UP000236291">
    <property type="component" value="Unassembled WGS sequence"/>
</dbReference>
<comment type="caution">
    <text evidence="1">The sequence shown here is derived from an EMBL/GenBank/DDBJ whole genome shotgun (WGS) entry which is preliminary data.</text>
</comment>
<sequence length="28" mass="3364">MKRQEAFESVYNKAKVAEQERDVKRILP</sequence>
<name>A0A2K3KJB7_TRIPR</name>